<gene>
    <name evidence="3" type="ORF">OE105_07725</name>
</gene>
<dbReference type="InterPro" id="IPR003583">
    <property type="entry name" value="Hlx-hairpin-Hlx_DNA-bd_motif"/>
</dbReference>
<dbReference type="GO" id="GO:0015628">
    <property type="term" value="P:protein secretion by the type II secretion system"/>
    <property type="evidence" value="ECO:0007669"/>
    <property type="project" value="TreeGrafter"/>
</dbReference>
<keyword evidence="1" id="KW-1133">Transmembrane helix</keyword>
<keyword evidence="4" id="KW-1185">Reference proteome</keyword>
<dbReference type="GO" id="GO:0006281">
    <property type="term" value="P:DNA repair"/>
    <property type="evidence" value="ECO:0007669"/>
    <property type="project" value="InterPro"/>
</dbReference>
<dbReference type="PANTHER" id="PTHR21180:SF32">
    <property type="entry name" value="ENDONUCLEASE_EXONUCLEASE_PHOSPHATASE FAMILY DOMAIN-CONTAINING PROTEIN 1"/>
    <property type="match status" value="1"/>
</dbReference>
<keyword evidence="1" id="KW-0812">Transmembrane</keyword>
<feature type="domain" description="Helix-hairpin-helix DNA-binding motif class 1" evidence="2">
    <location>
        <begin position="192"/>
        <end position="211"/>
    </location>
</feature>
<dbReference type="EMBL" id="CP106877">
    <property type="protein sequence ID" value="WAA11521.1"/>
    <property type="molecule type" value="Genomic_DNA"/>
</dbReference>
<organism evidence="3 4">
    <name type="scientific">Fervidibacillus halotolerans</name>
    <dbReference type="NCBI Taxonomy" id="2980027"/>
    <lineage>
        <taxon>Bacteria</taxon>
        <taxon>Bacillati</taxon>
        <taxon>Bacillota</taxon>
        <taxon>Bacilli</taxon>
        <taxon>Bacillales</taxon>
        <taxon>Bacillaceae</taxon>
        <taxon>Fervidibacillus</taxon>
    </lineage>
</organism>
<dbReference type="Gene3D" id="1.10.150.280">
    <property type="entry name" value="AF1531-like domain"/>
    <property type="match status" value="1"/>
</dbReference>
<keyword evidence="1" id="KW-0472">Membrane</keyword>
<dbReference type="RefSeq" id="WP_275419632.1">
    <property type="nucleotide sequence ID" value="NZ_CP106877.1"/>
</dbReference>
<reference evidence="3" key="1">
    <citation type="submission" date="2022-09" db="EMBL/GenBank/DDBJ databases">
        <title>Complete Genomes of Fervidibacillus albus and Fervidibacillus halotolerans isolated from tidal flat sediments.</title>
        <authorList>
            <person name="Kwon K.K."/>
            <person name="Yang S.-H."/>
            <person name="Park M.J."/>
            <person name="Oh H.-M."/>
        </authorList>
    </citation>
    <scope>NUCLEOTIDE SEQUENCE</scope>
    <source>
        <strain evidence="3">MEBiC13594</strain>
    </source>
</reference>
<dbReference type="SUPFAM" id="SSF47781">
    <property type="entry name" value="RuvA domain 2-like"/>
    <property type="match status" value="1"/>
</dbReference>
<dbReference type="AlphaFoldDB" id="A0A9E8RXA5"/>
<dbReference type="InterPro" id="IPR051675">
    <property type="entry name" value="Endo/Exo/Phosphatase_dom_1"/>
</dbReference>
<dbReference type="PANTHER" id="PTHR21180">
    <property type="entry name" value="ENDONUCLEASE/EXONUCLEASE/PHOSPHATASE FAMILY DOMAIN-CONTAINING PROTEIN 1"/>
    <property type="match status" value="1"/>
</dbReference>
<evidence type="ECO:0000313" key="4">
    <source>
        <dbReference type="Proteomes" id="UP001164726"/>
    </source>
</evidence>
<feature type="transmembrane region" description="Helical" evidence="1">
    <location>
        <begin position="17"/>
        <end position="34"/>
    </location>
</feature>
<protein>
    <submittedName>
        <fullName evidence="3">Helix-hairpin-helix domain-containing protein</fullName>
    </submittedName>
</protein>
<dbReference type="NCBIfam" id="TIGR00426">
    <property type="entry name" value="competence protein ComEA helix-hairpin-helix repeat region"/>
    <property type="match status" value="1"/>
</dbReference>
<feature type="domain" description="Helix-hairpin-helix DNA-binding motif class 1" evidence="2">
    <location>
        <begin position="162"/>
        <end position="181"/>
    </location>
</feature>
<dbReference type="InterPro" id="IPR010994">
    <property type="entry name" value="RuvA_2-like"/>
</dbReference>
<dbReference type="GO" id="GO:0003677">
    <property type="term" value="F:DNA binding"/>
    <property type="evidence" value="ECO:0007669"/>
    <property type="project" value="InterPro"/>
</dbReference>
<dbReference type="KEGG" id="fhl:OE105_07725"/>
<dbReference type="InterPro" id="IPR019554">
    <property type="entry name" value="Soluble_ligand-bd"/>
</dbReference>
<dbReference type="Pfam" id="PF10531">
    <property type="entry name" value="SLBB"/>
    <property type="match status" value="1"/>
</dbReference>
<dbReference type="Gene3D" id="3.10.560.10">
    <property type="entry name" value="Outer membrane lipoprotein wza domain like"/>
    <property type="match status" value="1"/>
</dbReference>
<dbReference type="InterPro" id="IPR004509">
    <property type="entry name" value="Competence_ComEA_HhH"/>
</dbReference>
<dbReference type="SMART" id="SM00278">
    <property type="entry name" value="HhH1"/>
    <property type="match status" value="2"/>
</dbReference>
<evidence type="ECO:0000256" key="1">
    <source>
        <dbReference type="SAM" id="Phobius"/>
    </source>
</evidence>
<name>A0A9E8RXA5_9BACI</name>
<evidence type="ECO:0000313" key="3">
    <source>
        <dbReference type="EMBL" id="WAA11521.1"/>
    </source>
</evidence>
<dbReference type="Pfam" id="PF12836">
    <property type="entry name" value="HHH_3"/>
    <property type="match status" value="1"/>
</dbReference>
<dbReference type="GO" id="GO:0015627">
    <property type="term" value="C:type II protein secretion system complex"/>
    <property type="evidence" value="ECO:0007669"/>
    <property type="project" value="TreeGrafter"/>
</dbReference>
<evidence type="ECO:0000259" key="2">
    <source>
        <dbReference type="SMART" id="SM00278"/>
    </source>
</evidence>
<proteinExistence type="predicted"/>
<sequence>MLLWETIKGWILEKKKLIIVGSFVGFAIGVYIIHNQLSDSVQQVSVDENPFLFMDEEVIEDQEKKEASVIEEDKKMMVDVKGAVNKLGVYKVEEGERIIDVIQRAGGFTDEADVDQINLSERVTDEMVIYVPKIGEEKKTPLVIGGGGKKQDQININDADEQLLQTLPGIGPSKAQAIVQYRKENGPFKEIEELMNISGIGEKTFEKIKDSITVR</sequence>
<dbReference type="Proteomes" id="UP001164726">
    <property type="component" value="Chromosome"/>
</dbReference>
<accession>A0A9E8RXA5</accession>